<protein>
    <submittedName>
        <fullName evidence="1">Uncharacterized protein</fullName>
    </submittedName>
</protein>
<keyword evidence="2" id="KW-1185">Reference proteome</keyword>
<evidence type="ECO:0000313" key="2">
    <source>
        <dbReference type="Proteomes" id="UP000182894"/>
    </source>
</evidence>
<reference evidence="2" key="1">
    <citation type="submission" date="2016-10" db="EMBL/GenBank/DDBJ databases">
        <authorList>
            <person name="Varghese N."/>
            <person name="Submissions S."/>
        </authorList>
    </citation>
    <scope>NUCLEOTIDE SEQUENCE [LARGE SCALE GENOMIC DNA]</scope>
    <source>
        <strain evidence="2">ATCC 700689</strain>
    </source>
</reference>
<organism evidence="1 2">
    <name type="scientific">Pseudomonas abietaniphila</name>
    <dbReference type="NCBI Taxonomy" id="89065"/>
    <lineage>
        <taxon>Bacteria</taxon>
        <taxon>Pseudomonadati</taxon>
        <taxon>Pseudomonadota</taxon>
        <taxon>Gammaproteobacteria</taxon>
        <taxon>Pseudomonadales</taxon>
        <taxon>Pseudomonadaceae</taxon>
        <taxon>Pseudomonas</taxon>
    </lineage>
</organism>
<gene>
    <name evidence="1" type="ORF">SAMN05216605_1301</name>
</gene>
<accession>A0A1G8TPW8</accession>
<name>A0A1G8TPW8_9PSED</name>
<sequence>MSGPTLFLWETSEVTRAVKAACRSPPMYLSHRIRHCRNLQQLLQVSRQSDTLVCPIWA</sequence>
<dbReference type="AlphaFoldDB" id="A0A1G8TPW8"/>
<dbReference type="EMBL" id="FNCO01000030">
    <property type="protein sequence ID" value="SDJ43626.1"/>
    <property type="molecule type" value="Genomic_DNA"/>
</dbReference>
<dbReference type="Proteomes" id="UP000182894">
    <property type="component" value="Unassembled WGS sequence"/>
</dbReference>
<proteinExistence type="predicted"/>
<evidence type="ECO:0000313" key="1">
    <source>
        <dbReference type="EMBL" id="SDJ43626.1"/>
    </source>
</evidence>